<reference evidence="2" key="1">
    <citation type="submission" date="2020-02" db="EMBL/GenBank/DDBJ databases">
        <authorList>
            <person name="Meier V. D."/>
        </authorList>
    </citation>
    <scope>NUCLEOTIDE SEQUENCE</scope>
    <source>
        <strain evidence="2">AVDCRST_MAG53</strain>
    </source>
</reference>
<feature type="non-terminal residue" evidence="2">
    <location>
        <position position="118"/>
    </location>
</feature>
<evidence type="ECO:0000256" key="1">
    <source>
        <dbReference type="SAM" id="MobiDB-lite"/>
    </source>
</evidence>
<feature type="non-terminal residue" evidence="2">
    <location>
        <position position="1"/>
    </location>
</feature>
<protein>
    <submittedName>
        <fullName evidence="2">Uncharacterized protein</fullName>
    </submittedName>
</protein>
<dbReference type="AlphaFoldDB" id="A0A6J4T1Q5"/>
<organism evidence="2">
    <name type="scientific">uncultured Solirubrobacteraceae bacterium</name>
    <dbReference type="NCBI Taxonomy" id="1162706"/>
    <lineage>
        <taxon>Bacteria</taxon>
        <taxon>Bacillati</taxon>
        <taxon>Actinomycetota</taxon>
        <taxon>Thermoleophilia</taxon>
        <taxon>Solirubrobacterales</taxon>
        <taxon>Solirubrobacteraceae</taxon>
        <taxon>environmental samples</taxon>
    </lineage>
</organism>
<dbReference type="EMBL" id="CADCVR010000082">
    <property type="protein sequence ID" value="CAA9511525.1"/>
    <property type="molecule type" value="Genomic_DNA"/>
</dbReference>
<name>A0A6J4T1Q5_9ACTN</name>
<accession>A0A6J4T1Q5</accession>
<sequence>WRRSSRRSAWRSGSGWGRRWGSCAAPQTRPSSAPRCSRRSPRRAGVSGCSPAGGRRRGATAARWSPGRCGFPSASSRHRRVAAGPSCARGSGVAPGSSPRRRPERSCWRRPYGGASSA</sequence>
<proteinExistence type="predicted"/>
<feature type="region of interest" description="Disordered" evidence="1">
    <location>
        <begin position="1"/>
        <end position="118"/>
    </location>
</feature>
<evidence type="ECO:0000313" key="2">
    <source>
        <dbReference type="EMBL" id="CAA9511525.1"/>
    </source>
</evidence>
<gene>
    <name evidence="2" type="ORF">AVDCRST_MAG53-2647</name>
</gene>
<feature type="compositionally biased region" description="Low complexity" evidence="1">
    <location>
        <begin position="10"/>
        <end position="22"/>
    </location>
</feature>